<gene>
    <name evidence="1" type="ORF">B5S_0256</name>
</gene>
<name>J9PRW0_9CAUD</name>
<reference evidence="1 2" key="1">
    <citation type="submission" date="2011-09" db="EMBL/GenBank/DDBJ databases">
        <title>Complete Genome Sequence of Bacillus cereus Bacteriophage B5S.</title>
        <authorList>
            <person name="Lee J.-H."/>
            <person name="Shin H."/>
            <person name="Son B."/>
            <person name="Ryu S."/>
        </authorList>
    </citation>
    <scope>NUCLEOTIDE SEQUENCE [LARGE SCALE GENOMIC DNA]</scope>
</reference>
<dbReference type="EMBL" id="JN797796">
    <property type="protein sequence ID" value="AEW47490.1"/>
    <property type="molecule type" value="Genomic_DNA"/>
</dbReference>
<evidence type="ECO:0000313" key="1">
    <source>
        <dbReference type="EMBL" id="AEW47490.1"/>
    </source>
</evidence>
<dbReference type="Proteomes" id="UP000006291">
    <property type="component" value="Segment"/>
</dbReference>
<protein>
    <submittedName>
        <fullName evidence="1">Uncharacterized protein</fullName>
    </submittedName>
</protein>
<accession>J9PRW0</accession>
<organism evidence="1 2">
    <name type="scientific">Bacillus phage B5S</name>
    <dbReference type="NCBI Taxonomy" id="1126949"/>
    <lineage>
        <taxon>Viruses</taxon>
        <taxon>Duplodnaviria</taxon>
        <taxon>Heunggongvirae</taxon>
        <taxon>Uroviricota</taxon>
        <taxon>Caudoviricetes</taxon>
        <taxon>Herelleviridae</taxon>
        <taxon>Bastillevirinae</taxon>
        <taxon>Bequatrovirus</taxon>
        <taxon>Bequatrovirus B4</taxon>
    </lineage>
</organism>
<dbReference type="InterPro" id="IPR056960">
    <property type="entry name" value="SP10_terminator"/>
</dbReference>
<evidence type="ECO:0000313" key="2">
    <source>
        <dbReference type="Proteomes" id="UP000006291"/>
    </source>
</evidence>
<sequence length="291" mass="32907">MLSSIDTYLHTQIETTLGNLLTNRYIIEELLKEVQPNVREAFIKAYVYDEKRNPAPPEIPIVYTMPQDKQMLRGAIYIGLREGEESHTSIGNQESTYGAPSRGLLSEQSAIKVDQTNGKMYLEVSKPIAEVDSVTGITFSKGELEYKGNRMYFDYNEVLENLEPFTVWYEAESENPARKGEFGVRSGFTTTEYYSILVLSTNMNTVRCLDLLLKAVLIYMRSTAEEHTNNLLQGVKFGQIDEIPVGENTGGGAKAETLYGRETIIKYVTSYSLDVPIENMIKELQINSKFN</sequence>
<dbReference type="Pfam" id="PF23932">
    <property type="entry name" value="SP10_terminator"/>
    <property type="match status" value="1"/>
</dbReference>
<proteinExistence type="predicted"/>